<keyword evidence="14" id="KW-1185">Reference proteome</keyword>
<name>A0ABS7BP44_9SPHN</name>
<protein>
    <submittedName>
        <fullName evidence="13">TonB-dependent receptor</fullName>
    </submittedName>
</protein>
<keyword evidence="5 9" id="KW-0798">TonB box</keyword>
<evidence type="ECO:0000256" key="3">
    <source>
        <dbReference type="ARBA" id="ARBA00022452"/>
    </source>
</evidence>
<proteinExistence type="inferred from homology"/>
<dbReference type="PANTHER" id="PTHR47234:SF3">
    <property type="entry name" value="SECRETIN_TONB SHORT N-TERMINAL DOMAIN-CONTAINING PROTEIN"/>
    <property type="match status" value="1"/>
</dbReference>
<evidence type="ECO:0000313" key="13">
    <source>
        <dbReference type="EMBL" id="MBW6531392.1"/>
    </source>
</evidence>
<sequence>MPSVSSRLSVAAALAAAVSSPASAQQTADASVAAADVVVTGTRDPNVTARQSASPITIVSDAALRSTGLPDLRDSLVQLVPSLSRPLHGLDQASLVDSISLRGLTADQTLVLVNGKRRHPTAAVVLDPGPQQGTAPVDLDLLPAAAIARVEVLEDGAAAQYGSDAIAGVINLILRDDTATEARALAGRTYAGDGASGTLSAGAGVALGAGGRARWTAELVHRDRTDRQGRDTRTGLYDNPAIGAPRTERAALALDADFRLGAATLYGDASWARRDAGRLAFRRLGDVLPALYPHGFQPEETIAEQDAAATIGARGGARDGWHWDLSTTYGSDRIGLGLRDTGNLGLYAATGATPTAVAIGRYRLGQWTSTLDLRRPIALAWLAAPLHLALGGEYRRESYAIDPGEPAAYVLGGTQGYQGLSPDNRTRADRSVAAGYADLALPLARAWRLDAAGRYEHYSDAGETLTGKLATRLELTDAIALRASAGTGFRAPTLAQSHFSSIVVSPSYANAQVAVTSAAARALGAAPLRPERSTHVGAGAVAHLLDSLDLTLDGYQIIVRDRIVTGGAYTGRTALDALALQGVTLPAGLAPESTAVQYYANGVRTRTRGLDLTLRYRAALADGATLDADLAATAGRTAVTRVGRDELGRALLDAQGIGYLTTAYPASRVIAGGAVATSRWDVTLHELRYGAARSQLTFYAGPDAFSTERFRDFTSAARWVTNVELGLRLAGSLHAAIGASNLFDAYPSSLLAANSYIGAMRYDLASQQLGQDGGFYYLRLRLGA</sequence>
<feature type="domain" description="TonB-dependent receptor plug" evidence="12">
    <location>
        <begin position="49"/>
        <end position="169"/>
    </location>
</feature>
<dbReference type="RefSeq" id="WP_219748778.1">
    <property type="nucleotide sequence ID" value="NZ_JAHXZN010000003.1"/>
</dbReference>
<dbReference type="InterPro" id="IPR000531">
    <property type="entry name" value="Beta-barrel_TonB"/>
</dbReference>
<accession>A0ABS7BP44</accession>
<keyword evidence="6 8" id="KW-0472">Membrane</keyword>
<evidence type="ECO:0000259" key="12">
    <source>
        <dbReference type="Pfam" id="PF07715"/>
    </source>
</evidence>
<dbReference type="Pfam" id="PF00593">
    <property type="entry name" value="TonB_dep_Rec_b-barrel"/>
    <property type="match status" value="1"/>
</dbReference>
<keyword evidence="2 8" id="KW-0813">Transport</keyword>
<evidence type="ECO:0000256" key="5">
    <source>
        <dbReference type="ARBA" id="ARBA00023077"/>
    </source>
</evidence>
<dbReference type="Proteomes" id="UP000759103">
    <property type="component" value="Unassembled WGS sequence"/>
</dbReference>
<evidence type="ECO:0000256" key="4">
    <source>
        <dbReference type="ARBA" id="ARBA00022692"/>
    </source>
</evidence>
<keyword evidence="13" id="KW-0675">Receptor</keyword>
<comment type="caution">
    <text evidence="13">The sequence shown here is derived from an EMBL/GenBank/DDBJ whole genome shotgun (WGS) entry which is preliminary data.</text>
</comment>
<feature type="signal peptide" evidence="10">
    <location>
        <begin position="1"/>
        <end position="24"/>
    </location>
</feature>
<evidence type="ECO:0000259" key="11">
    <source>
        <dbReference type="Pfam" id="PF00593"/>
    </source>
</evidence>
<dbReference type="SUPFAM" id="SSF56935">
    <property type="entry name" value="Porins"/>
    <property type="match status" value="1"/>
</dbReference>
<dbReference type="Gene3D" id="2.170.130.10">
    <property type="entry name" value="TonB-dependent receptor, plug domain"/>
    <property type="match status" value="1"/>
</dbReference>
<gene>
    <name evidence="13" type="ORF">KZ820_11665</name>
</gene>
<feature type="domain" description="TonB-dependent receptor-like beta-barrel" evidence="11">
    <location>
        <begin position="304"/>
        <end position="742"/>
    </location>
</feature>
<evidence type="ECO:0000313" key="14">
    <source>
        <dbReference type="Proteomes" id="UP000759103"/>
    </source>
</evidence>
<dbReference type="PROSITE" id="PS52016">
    <property type="entry name" value="TONB_DEPENDENT_REC_3"/>
    <property type="match status" value="1"/>
</dbReference>
<evidence type="ECO:0000256" key="7">
    <source>
        <dbReference type="ARBA" id="ARBA00023237"/>
    </source>
</evidence>
<dbReference type="Pfam" id="PF07715">
    <property type="entry name" value="Plug"/>
    <property type="match status" value="1"/>
</dbReference>
<feature type="chain" id="PRO_5047133991" evidence="10">
    <location>
        <begin position="25"/>
        <end position="784"/>
    </location>
</feature>
<dbReference type="PANTHER" id="PTHR47234">
    <property type="match status" value="1"/>
</dbReference>
<keyword evidence="4 8" id="KW-0812">Transmembrane</keyword>
<dbReference type="InterPro" id="IPR012910">
    <property type="entry name" value="Plug_dom"/>
</dbReference>
<comment type="subcellular location">
    <subcellularLocation>
        <location evidence="1 8">Cell outer membrane</location>
        <topology evidence="1 8">Multi-pass membrane protein</topology>
    </subcellularLocation>
</comment>
<evidence type="ECO:0000256" key="2">
    <source>
        <dbReference type="ARBA" id="ARBA00022448"/>
    </source>
</evidence>
<dbReference type="InterPro" id="IPR037066">
    <property type="entry name" value="Plug_dom_sf"/>
</dbReference>
<evidence type="ECO:0000256" key="10">
    <source>
        <dbReference type="SAM" id="SignalP"/>
    </source>
</evidence>
<comment type="similarity">
    <text evidence="8 9">Belongs to the TonB-dependent receptor family.</text>
</comment>
<keyword evidence="7 8" id="KW-0998">Cell outer membrane</keyword>
<evidence type="ECO:0000256" key="8">
    <source>
        <dbReference type="PROSITE-ProRule" id="PRU01360"/>
    </source>
</evidence>
<evidence type="ECO:0000256" key="9">
    <source>
        <dbReference type="RuleBase" id="RU003357"/>
    </source>
</evidence>
<organism evidence="13 14">
    <name type="scientific">Sphingomonas citri</name>
    <dbReference type="NCBI Taxonomy" id="2862499"/>
    <lineage>
        <taxon>Bacteria</taxon>
        <taxon>Pseudomonadati</taxon>
        <taxon>Pseudomonadota</taxon>
        <taxon>Alphaproteobacteria</taxon>
        <taxon>Sphingomonadales</taxon>
        <taxon>Sphingomonadaceae</taxon>
        <taxon>Sphingomonas</taxon>
    </lineage>
</organism>
<dbReference type="EMBL" id="JAHXZN010000003">
    <property type="protein sequence ID" value="MBW6531392.1"/>
    <property type="molecule type" value="Genomic_DNA"/>
</dbReference>
<dbReference type="Gene3D" id="2.40.170.20">
    <property type="entry name" value="TonB-dependent receptor, beta-barrel domain"/>
    <property type="match status" value="1"/>
</dbReference>
<evidence type="ECO:0000256" key="1">
    <source>
        <dbReference type="ARBA" id="ARBA00004571"/>
    </source>
</evidence>
<keyword evidence="3 8" id="KW-1134">Transmembrane beta strand</keyword>
<evidence type="ECO:0000256" key="6">
    <source>
        <dbReference type="ARBA" id="ARBA00023136"/>
    </source>
</evidence>
<dbReference type="InterPro" id="IPR039426">
    <property type="entry name" value="TonB-dep_rcpt-like"/>
</dbReference>
<keyword evidence="10" id="KW-0732">Signal</keyword>
<reference evidence="13 14" key="1">
    <citation type="submission" date="2021-07" db="EMBL/GenBank/DDBJ databases">
        <title>Sphingomonas sp.</title>
        <authorList>
            <person name="Feng G."/>
            <person name="Li J."/>
            <person name="Pan M."/>
        </authorList>
    </citation>
    <scope>NUCLEOTIDE SEQUENCE [LARGE SCALE GENOMIC DNA]</scope>
    <source>
        <strain evidence="13 14">RRHST34</strain>
    </source>
</reference>
<dbReference type="InterPro" id="IPR036942">
    <property type="entry name" value="Beta-barrel_TonB_sf"/>
</dbReference>